<dbReference type="Gene3D" id="3.30.565.10">
    <property type="entry name" value="Histidine kinase-like ATPase, C-terminal domain"/>
    <property type="match status" value="1"/>
</dbReference>
<evidence type="ECO:0000313" key="2">
    <source>
        <dbReference type="Proteomes" id="UP000638732"/>
    </source>
</evidence>
<dbReference type="InterPro" id="IPR036890">
    <property type="entry name" value="HATPase_C_sf"/>
</dbReference>
<name>A0A965ZMD1_9SPHI</name>
<reference evidence="1" key="1">
    <citation type="submission" date="2020-01" db="EMBL/GenBank/DDBJ databases">
        <authorList>
            <person name="Seo Y.L."/>
        </authorList>
    </citation>
    <scope>NUCLEOTIDE SEQUENCE</scope>
    <source>
        <strain evidence="1">R11</strain>
    </source>
</reference>
<reference evidence="1" key="2">
    <citation type="submission" date="2020-10" db="EMBL/GenBank/DDBJ databases">
        <title>Mucilaginibacter sp. nov., isolated from soil.</title>
        <authorList>
            <person name="Jeon C.O."/>
        </authorList>
    </citation>
    <scope>NUCLEOTIDE SEQUENCE</scope>
    <source>
        <strain evidence="1">R11</strain>
    </source>
</reference>
<sequence length="171" mass="19130">MLVQKSFKLGYAASMPADLLEEILWLIKSNISVDAGISGVLFKSKFILTELLTNAIKHANTDEVILNLEITDSLVRFIKTDHGTPMNFPGLENKSFEGGIIITADIMHTLYAVEQNGRLCFYCHENSAPTININDFPEHFGLLIITKAADEFCYQYNKQNHANTFTASINI</sequence>
<dbReference type="RefSeq" id="WP_166588200.1">
    <property type="nucleotide sequence ID" value="NZ_WWEO01000045.1"/>
</dbReference>
<gene>
    <name evidence="1" type="ORF">GSY63_22975</name>
</gene>
<accession>A0A965ZMD1</accession>
<evidence type="ECO:0000313" key="1">
    <source>
        <dbReference type="EMBL" id="NCD72246.1"/>
    </source>
</evidence>
<dbReference type="EMBL" id="WWEO01000045">
    <property type="protein sequence ID" value="NCD72246.1"/>
    <property type="molecule type" value="Genomic_DNA"/>
</dbReference>
<organism evidence="1 2">
    <name type="scientific">Mucilaginibacter agri</name>
    <dbReference type="NCBI Taxonomy" id="2695265"/>
    <lineage>
        <taxon>Bacteria</taxon>
        <taxon>Pseudomonadati</taxon>
        <taxon>Bacteroidota</taxon>
        <taxon>Sphingobacteriia</taxon>
        <taxon>Sphingobacteriales</taxon>
        <taxon>Sphingobacteriaceae</taxon>
        <taxon>Mucilaginibacter</taxon>
    </lineage>
</organism>
<keyword evidence="2" id="KW-1185">Reference proteome</keyword>
<dbReference type="AlphaFoldDB" id="A0A965ZMD1"/>
<evidence type="ECO:0008006" key="3">
    <source>
        <dbReference type="Google" id="ProtNLM"/>
    </source>
</evidence>
<dbReference type="Proteomes" id="UP000638732">
    <property type="component" value="Unassembled WGS sequence"/>
</dbReference>
<proteinExistence type="predicted"/>
<dbReference type="SUPFAM" id="SSF55874">
    <property type="entry name" value="ATPase domain of HSP90 chaperone/DNA topoisomerase II/histidine kinase"/>
    <property type="match status" value="1"/>
</dbReference>
<comment type="caution">
    <text evidence="1">The sequence shown here is derived from an EMBL/GenBank/DDBJ whole genome shotgun (WGS) entry which is preliminary data.</text>
</comment>
<protein>
    <recommendedName>
        <fullName evidence="3">Histidine kinase/HSP90-like ATPase domain-containing protein</fullName>
    </recommendedName>
</protein>